<dbReference type="InterPro" id="IPR020084">
    <property type="entry name" value="NUDIX_hydrolase_CS"/>
</dbReference>
<evidence type="ECO:0000313" key="4">
    <source>
        <dbReference type="EMBL" id="MFB9831538.1"/>
    </source>
</evidence>
<evidence type="ECO:0000256" key="1">
    <source>
        <dbReference type="ARBA" id="ARBA00001946"/>
    </source>
</evidence>
<gene>
    <name evidence="4" type="ORF">ACFFNX_04965</name>
</gene>
<dbReference type="PROSITE" id="PS51462">
    <property type="entry name" value="NUDIX"/>
    <property type="match status" value="1"/>
</dbReference>
<keyword evidence="5" id="KW-1185">Reference proteome</keyword>
<dbReference type="Pfam" id="PF00293">
    <property type="entry name" value="NUDIX"/>
    <property type="match status" value="1"/>
</dbReference>
<dbReference type="InterPro" id="IPR015797">
    <property type="entry name" value="NUDIX_hydrolase-like_dom_sf"/>
</dbReference>
<dbReference type="EMBL" id="JBHLZP010000020">
    <property type="protein sequence ID" value="MFB9831538.1"/>
    <property type="molecule type" value="Genomic_DNA"/>
</dbReference>
<dbReference type="PANTHER" id="PTHR43046:SF16">
    <property type="entry name" value="ADP-RIBOSE PYROPHOSPHATASE YJHB-RELATED"/>
    <property type="match status" value="1"/>
</dbReference>
<dbReference type="PROSITE" id="PS00893">
    <property type="entry name" value="NUDIX_BOX"/>
    <property type="match status" value="1"/>
</dbReference>
<comment type="caution">
    <text evidence="4">The sequence shown here is derived from an EMBL/GenBank/DDBJ whole genome shotgun (WGS) entry which is preliminary data.</text>
</comment>
<dbReference type="Gene3D" id="3.90.79.10">
    <property type="entry name" value="Nucleoside Triphosphate Pyrophosphohydrolase"/>
    <property type="match status" value="1"/>
</dbReference>
<evidence type="ECO:0000256" key="2">
    <source>
        <dbReference type="ARBA" id="ARBA00022801"/>
    </source>
</evidence>
<evidence type="ECO:0000259" key="3">
    <source>
        <dbReference type="PROSITE" id="PS51462"/>
    </source>
</evidence>
<accession>A0ABV5Y934</accession>
<comment type="cofactor">
    <cofactor evidence="1">
        <name>Mg(2+)</name>
        <dbReference type="ChEBI" id="CHEBI:18420"/>
    </cofactor>
</comment>
<keyword evidence="2" id="KW-0378">Hydrolase</keyword>
<dbReference type="SUPFAM" id="SSF55811">
    <property type="entry name" value="Nudix"/>
    <property type="match status" value="1"/>
</dbReference>
<name>A0ABV5Y934_9ACTN</name>
<evidence type="ECO:0000313" key="5">
    <source>
        <dbReference type="Proteomes" id="UP001589627"/>
    </source>
</evidence>
<proteinExistence type="predicted"/>
<dbReference type="Proteomes" id="UP001589627">
    <property type="component" value="Unassembled WGS sequence"/>
</dbReference>
<dbReference type="PANTHER" id="PTHR43046">
    <property type="entry name" value="GDP-MANNOSE MANNOSYL HYDROLASE"/>
    <property type="match status" value="1"/>
</dbReference>
<reference evidence="4 5" key="1">
    <citation type="submission" date="2024-09" db="EMBL/GenBank/DDBJ databases">
        <authorList>
            <person name="Sun Q."/>
            <person name="Mori K."/>
        </authorList>
    </citation>
    <scope>NUCLEOTIDE SEQUENCE [LARGE SCALE GENOMIC DNA]</scope>
    <source>
        <strain evidence="4 5">TBRC 0563</strain>
    </source>
</reference>
<organism evidence="4 5">
    <name type="scientific">Actinoallomurus acaciae</name>
    <dbReference type="NCBI Taxonomy" id="502577"/>
    <lineage>
        <taxon>Bacteria</taxon>
        <taxon>Bacillati</taxon>
        <taxon>Actinomycetota</taxon>
        <taxon>Actinomycetes</taxon>
        <taxon>Streptosporangiales</taxon>
        <taxon>Thermomonosporaceae</taxon>
        <taxon>Actinoallomurus</taxon>
    </lineage>
</organism>
<dbReference type="InterPro" id="IPR000086">
    <property type="entry name" value="NUDIX_hydrolase_dom"/>
</dbReference>
<protein>
    <submittedName>
        <fullName evidence="4">NUDIX domain-containing protein</fullName>
    </submittedName>
</protein>
<sequence>MRCSAIVFRGDEVLLLHRARDGGDWVLPGGCPRPGEGLAACARREVLEETGIRAEIDRVAFALEAIDPDGADRTIEIVLLAADVPAAAAVEATEAGLEPGFVRLDALPELNLRPPIAGHLRGLRTRLPLTAAYLGNLWRPPRRRHRRTAATRRLPAVPVGTYSPYRSGRTSQ</sequence>
<feature type="domain" description="Nudix hydrolase" evidence="3">
    <location>
        <begin position="1"/>
        <end position="125"/>
    </location>
</feature>